<dbReference type="Gene3D" id="3.40.309.10">
    <property type="entry name" value="Aldehyde Dehydrogenase, Chain A, domain 2"/>
    <property type="match status" value="1"/>
</dbReference>
<dbReference type="InterPro" id="IPR016160">
    <property type="entry name" value="Ald_DH_CS_CYS"/>
</dbReference>
<dbReference type="CDD" id="cd07087">
    <property type="entry name" value="ALDH_F3-13-14_CALDH-like"/>
    <property type="match status" value="1"/>
</dbReference>
<name>A0A5B7WPA7_9MICC</name>
<keyword evidence="3" id="KW-0520">NAD</keyword>
<evidence type="ECO:0000256" key="3">
    <source>
        <dbReference type="ARBA" id="ARBA00023027"/>
    </source>
</evidence>
<dbReference type="Pfam" id="PF00171">
    <property type="entry name" value="Aldedh"/>
    <property type="match status" value="1"/>
</dbReference>
<dbReference type="GO" id="GO:0004029">
    <property type="term" value="F:aldehyde dehydrogenase (NAD+) activity"/>
    <property type="evidence" value="ECO:0007669"/>
    <property type="project" value="TreeGrafter"/>
</dbReference>
<gene>
    <name evidence="8" type="primary">alkH</name>
    <name evidence="8" type="ORF">GcLGCM259_0055</name>
</gene>
<evidence type="ECO:0000256" key="4">
    <source>
        <dbReference type="PIRNR" id="PIRNR036492"/>
    </source>
</evidence>
<dbReference type="PANTHER" id="PTHR43570">
    <property type="entry name" value="ALDEHYDE DEHYDROGENASE"/>
    <property type="match status" value="1"/>
</dbReference>
<dbReference type="InterPro" id="IPR016162">
    <property type="entry name" value="Ald_DH_N"/>
</dbReference>
<dbReference type="GO" id="GO:0005737">
    <property type="term" value="C:cytoplasm"/>
    <property type="evidence" value="ECO:0007669"/>
    <property type="project" value="TreeGrafter"/>
</dbReference>
<evidence type="ECO:0000259" key="7">
    <source>
        <dbReference type="Pfam" id="PF00171"/>
    </source>
</evidence>
<dbReference type="FunFam" id="3.40.605.10:FF:000004">
    <property type="entry name" value="Aldehyde dehydrogenase"/>
    <property type="match status" value="1"/>
</dbReference>
<dbReference type="Gene3D" id="3.40.605.10">
    <property type="entry name" value="Aldehyde Dehydrogenase, Chain A, domain 1"/>
    <property type="match status" value="1"/>
</dbReference>
<feature type="active site" evidence="5">
    <location>
        <position position="265"/>
    </location>
</feature>
<comment type="similarity">
    <text evidence="1 4">Belongs to the aldehyde dehydrogenase family.</text>
</comment>
<evidence type="ECO:0000256" key="1">
    <source>
        <dbReference type="ARBA" id="ARBA00009986"/>
    </source>
</evidence>
<accession>A0A5B7WPA7</accession>
<keyword evidence="2 4" id="KW-0560">Oxidoreductase</keyword>
<dbReference type="InterPro" id="IPR016163">
    <property type="entry name" value="Ald_DH_C"/>
</dbReference>
<dbReference type="InterPro" id="IPR016161">
    <property type="entry name" value="Ald_DH/histidinol_DH"/>
</dbReference>
<dbReference type="GO" id="GO:0006081">
    <property type="term" value="P:aldehyde metabolic process"/>
    <property type="evidence" value="ECO:0007669"/>
    <property type="project" value="InterPro"/>
</dbReference>
<dbReference type="KEGG" id="gcr:GcLGCM259_0055"/>
<dbReference type="EMBL" id="CP034412">
    <property type="protein sequence ID" value="QCY45848.1"/>
    <property type="molecule type" value="Genomic_DNA"/>
</dbReference>
<evidence type="ECO:0000256" key="2">
    <source>
        <dbReference type="ARBA" id="ARBA00023002"/>
    </source>
</evidence>
<feature type="region of interest" description="Disordered" evidence="6">
    <location>
        <begin position="1"/>
        <end position="22"/>
    </location>
</feature>
<evidence type="ECO:0000256" key="6">
    <source>
        <dbReference type="SAM" id="MobiDB-lite"/>
    </source>
</evidence>
<keyword evidence="9" id="KW-1185">Reference proteome</keyword>
<proteinExistence type="inferred from homology"/>
<sequence>MGIFTSQQPPEPVGETAPPVDEHPGKIAEMIAHLRRSADARITHPRRFRAQQLRALEKMLAEREEDFIAALAEDLGKSATEAKFSEIDFLRTEIDVAQRHLAEWMDSTSVKVPLSLQPAMAKIEPRPLGVVLIIGVWNYPLQLLLAPLIAAIAAGNAAVLKPSELAPATSGTIARLLPHYLDPRVYAVCEGGVDTATELLAARWDHIFYTGGARVARIVARAAAEHLTPTTLELGGKCPTVVDNHLPATAKRIAFAKFMNSGQTCVAPDYILSIGDADALVDRLAKAISSFYGRDPISHQDYGRIVSRQHFERLTGLLEHGRVVIGGQSDAQTLRLAPTVMRDVELDSPLMTEEIFGPILPVIEVESFDAALQFIAERPAPLAAYLMSENPRLQSIFSDRVRAGAIVHNAPMTHLIVPTLPFGGVGDSGMGSYHGKHGFERLSQMRPELNKTTVIDTLNAVYPPYSWAKRKFIDKLI</sequence>
<dbReference type="AlphaFoldDB" id="A0A5B7WPA7"/>
<dbReference type="InterPro" id="IPR015590">
    <property type="entry name" value="Aldehyde_DH_dom"/>
</dbReference>
<evidence type="ECO:0000256" key="5">
    <source>
        <dbReference type="PIRSR" id="PIRSR036492-1"/>
    </source>
</evidence>
<dbReference type="PANTHER" id="PTHR43570:SF16">
    <property type="entry name" value="ALDEHYDE DEHYDROGENASE TYPE III, ISOFORM Q"/>
    <property type="match status" value="1"/>
</dbReference>
<feature type="active site" evidence="5">
    <location>
        <position position="233"/>
    </location>
</feature>
<dbReference type="Proteomes" id="UP000307000">
    <property type="component" value="Chromosome"/>
</dbReference>
<reference evidence="8 9" key="1">
    <citation type="submission" date="2018-12" db="EMBL/GenBank/DDBJ databases">
        <title>Complete Genome Sequence of Glutamicibacter creatinolyticus strain LGCM259,isolated from an abscess of a 12-year-old mare in Italy.</title>
        <authorList>
            <person name="Santos R.G."/>
            <person name="Silva A.L."/>
            <person name="Seyffert N."/>
            <person name="Castro T.L.P."/>
            <person name="Attili A.R."/>
            <person name="Rifici C."/>
            <person name="Mazzullo G."/>
            <person name="Brenig B."/>
            <person name="Venanzi F."/>
            <person name="Azevedo V."/>
        </authorList>
    </citation>
    <scope>NUCLEOTIDE SEQUENCE [LARGE SCALE GENOMIC DNA]</scope>
    <source>
        <strain evidence="8 9">LGCM 259</strain>
    </source>
</reference>
<organism evidence="8 9">
    <name type="scientific">Glutamicibacter creatinolyticus</name>
    <dbReference type="NCBI Taxonomy" id="162496"/>
    <lineage>
        <taxon>Bacteria</taxon>
        <taxon>Bacillati</taxon>
        <taxon>Actinomycetota</taxon>
        <taxon>Actinomycetes</taxon>
        <taxon>Micrococcales</taxon>
        <taxon>Micrococcaceae</taxon>
        <taxon>Glutamicibacter</taxon>
    </lineage>
</organism>
<protein>
    <recommendedName>
        <fullName evidence="4">Aldehyde dehydrogenase</fullName>
    </recommendedName>
</protein>
<dbReference type="InterPro" id="IPR012394">
    <property type="entry name" value="Aldehyde_DH_NAD(P)"/>
</dbReference>
<dbReference type="SUPFAM" id="SSF53720">
    <property type="entry name" value="ALDH-like"/>
    <property type="match status" value="1"/>
</dbReference>
<dbReference type="PIRSF" id="PIRSF036492">
    <property type="entry name" value="ALDH"/>
    <property type="match status" value="1"/>
</dbReference>
<evidence type="ECO:0000313" key="9">
    <source>
        <dbReference type="Proteomes" id="UP000307000"/>
    </source>
</evidence>
<feature type="domain" description="Aldehyde dehydrogenase" evidence="7">
    <location>
        <begin position="44"/>
        <end position="445"/>
    </location>
</feature>
<dbReference type="FunFam" id="3.40.309.10:FF:000003">
    <property type="entry name" value="Aldehyde dehydrogenase"/>
    <property type="match status" value="1"/>
</dbReference>
<dbReference type="PROSITE" id="PS00070">
    <property type="entry name" value="ALDEHYDE_DEHYDR_CYS"/>
    <property type="match status" value="1"/>
</dbReference>
<dbReference type="RefSeq" id="WP_138925400.1">
    <property type="nucleotide sequence ID" value="NZ_CP034412.1"/>
</dbReference>
<evidence type="ECO:0000313" key="8">
    <source>
        <dbReference type="EMBL" id="QCY45848.1"/>
    </source>
</evidence>